<sequence length="1488" mass="164108">MEAGQEDDPAEGGASTGGSEGAPDTADGHLQTSMSSVAAAEQNDADDLDSDISMSSDSDSDSDSENDNDGFDNDTALELAAEPEPQSTEDRTESMQGGTNTASKKRKSPGTDFRGSETGEPAAVEPHKKARLDVVETPLLATYAHSAQVHERARREAGALVDYVHNGPGTEGVTLIWPFGIRVCGPCLLQKAVKEIDVLLSSTVPSTLIPALPFVHITKDLHVVSLSTIEQGLLPAEVQVTKLFLASDVQEIKQELIAVKSLGSGTVEEWLKGLAPRGQARLNEYRKWEKWANAGSLQQVRRVTDPYSLNSATPSQPTTATAVSNQDNHQAPAPIRRTLEEVAALKAARTAEIERRASLLDPPLLHNVLRHMVSFQAATQLITTLDDNAWDLLRPRLLAEKSEAEEIENRVSAQLRMLQGQDDKNSHLEATLATTKEAKDAVDRNWEEVQAPLRAQIVRYIDEFIRDSWDKGKKVKQDNCSRFAAEALIHVRKRFYAQVAKEADAAKTAGREPATDPPDGPFLRKLTLDNMRWIFDTKIKPLTAPFRKEIFFCNTCTAKPFGFEGVVQHYAAKHTDKLSSGNIVVHWRAEWPEEPPFNPEGRMKVVYPVPRPAPYAPGTVPPPAYPFNSYAPPPGSGVPPAGQPFAPGPSYGGPPYAEQYGYQHPGHAPNHIYPPPTTSGLPSQSYAPPQPGWNPYQTASTPPQAVGYQPPMSAPGPVPAAAAVPGPYNYGPAGYPGAGNGGYPPSQAPYTVQLDDIVRNSREIWNTTANMRDLPGSVRVFVTISHVAKRFVARFSQTPTLAIFQDGLSNHKDMRPVRNINGLACKACKLGLGNAPYIQKDRDSFSLPQLVNHFQSKHVEEMLKEAPNAPPLDWTNDMILLPPPAVLAKLPSSVGSDAAKYRLLSEVFPEVFGLASAAPAVPFYGQHPSQPAPYTHHSQYGSSAPPPTVGSQEQLYHHQQDPHQTQGQQATDGHHSYQPRPDYAQGHQQTSYFPPPPQDLAYQPDQVPPNPAVASVAEYDTPRREENSSRSSQGSRQRPQQNAKWNRKERKRHPQKGHGGQTQRGPKEEEPKLPEEEKAREEEMRAMWANDRAVTARVFRNSEQSSASKPTHGQSELPAKESRGESQQEPRGPTSRKDDQPSQEGPSLLDALEMHLDQGRKLAAQTQAPPRDRIAAGYVNSSQQRATVAPEAVRRPAERYPTLSNRRAVSPVGSYIDRAIEENPRPPAPASGQHGDQFHQGPVPSRPAPDEVMYEPRDQLPPAHYHEAPPARGPDAHQSYDRGYRQDEEGVYERAAPQERLRQDYRHRSAYPEELIPPPPRGPPTGQLYEIVEVIDTQGSYFIRRPIGRVPPQEQVYYDYPYEPAPPRERQMPIGTGRGGPELYPPRPAGQDGYPRPPLQPAGDDGYARPSAHQAPLAQPQRDQYPLPLTSARTWTSDYPPHRNQRQPTARPEAPTRGGYEEEEYDPRYPAGSPPGQAEYQRRQVRYE</sequence>
<evidence type="ECO:0000313" key="3">
    <source>
        <dbReference type="EMBL" id="KAJ9130792.1"/>
    </source>
</evidence>
<dbReference type="InterPro" id="IPR057214">
    <property type="entry name" value="DUF7892"/>
</dbReference>
<protein>
    <submittedName>
        <fullName evidence="3">Protein lifeguard 1</fullName>
    </submittedName>
</protein>
<feature type="region of interest" description="Disordered" evidence="1">
    <location>
        <begin position="1"/>
        <end position="130"/>
    </location>
</feature>
<dbReference type="Pfam" id="PF25422">
    <property type="entry name" value="DUF7892"/>
    <property type="match status" value="1"/>
</dbReference>
<organism evidence="3 4">
    <name type="scientific">Coniochaeta hoffmannii</name>
    <dbReference type="NCBI Taxonomy" id="91930"/>
    <lineage>
        <taxon>Eukaryota</taxon>
        <taxon>Fungi</taxon>
        <taxon>Dikarya</taxon>
        <taxon>Ascomycota</taxon>
        <taxon>Pezizomycotina</taxon>
        <taxon>Sordariomycetes</taxon>
        <taxon>Sordariomycetidae</taxon>
        <taxon>Coniochaetales</taxon>
        <taxon>Coniochaetaceae</taxon>
        <taxon>Coniochaeta</taxon>
    </lineage>
</organism>
<dbReference type="Proteomes" id="UP001174691">
    <property type="component" value="Unassembled WGS sequence"/>
</dbReference>
<feature type="region of interest" description="Disordered" evidence="1">
    <location>
        <begin position="928"/>
        <end position="1327"/>
    </location>
</feature>
<keyword evidence="4" id="KW-1185">Reference proteome</keyword>
<feature type="compositionally biased region" description="Acidic residues" evidence="1">
    <location>
        <begin position="58"/>
        <end position="72"/>
    </location>
</feature>
<feature type="compositionally biased region" description="Low complexity" evidence="1">
    <location>
        <begin position="638"/>
        <end position="657"/>
    </location>
</feature>
<dbReference type="EMBL" id="JANBVN010000255">
    <property type="protein sequence ID" value="KAJ9130792.1"/>
    <property type="molecule type" value="Genomic_DNA"/>
</dbReference>
<comment type="caution">
    <text evidence="3">The sequence shown here is derived from an EMBL/GenBank/DDBJ whole genome shotgun (WGS) entry which is preliminary data.</text>
</comment>
<feature type="compositionally biased region" description="Polar residues" evidence="1">
    <location>
        <begin position="678"/>
        <end position="687"/>
    </location>
</feature>
<feature type="compositionally biased region" description="Basic and acidic residues" evidence="1">
    <location>
        <begin position="1065"/>
        <end position="1085"/>
    </location>
</feature>
<feature type="compositionally biased region" description="Basic and acidic residues" evidence="1">
    <location>
        <begin position="1118"/>
        <end position="1128"/>
    </location>
</feature>
<gene>
    <name evidence="3" type="ORF">NKR19_g9752</name>
</gene>
<feature type="region of interest" description="Disordered" evidence="1">
    <location>
        <begin position="1358"/>
        <end position="1488"/>
    </location>
</feature>
<evidence type="ECO:0000256" key="1">
    <source>
        <dbReference type="SAM" id="MobiDB-lite"/>
    </source>
</evidence>
<feature type="compositionally biased region" description="Polar residues" evidence="1">
    <location>
        <begin position="1101"/>
        <end position="1114"/>
    </location>
</feature>
<feature type="region of interest" description="Disordered" evidence="1">
    <location>
        <begin position="309"/>
        <end position="329"/>
    </location>
</feature>
<accession>A0AA38VD48</accession>
<evidence type="ECO:0000259" key="2">
    <source>
        <dbReference type="Pfam" id="PF25422"/>
    </source>
</evidence>
<feature type="region of interest" description="Disordered" evidence="1">
    <location>
        <begin position="636"/>
        <end position="718"/>
    </location>
</feature>
<feature type="compositionally biased region" description="Acidic residues" evidence="1">
    <location>
        <begin position="1"/>
        <end position="10"/>
    </location>
</feature>
<feature type="compositionally biased region" description="Basic and acidic residues" evidence="1">
    <location>
        <begin position="1254"/>
        <end position="1311"/>
    </location>
</feature>
<evidence type="ECO:0000313" key="4">
    <source>
        <dbReference type="Proteomes" id="UP001174691"/>
    </source>
</evidence>
<feature type="compositionally biased region" description="Low complexity" evidence="1">
    <location>
        <begin position="1029"/>
        <end position="1042"/>
    </location>
</feature>
<feature type="compositionally biased region" description="Basic residues" evidence="1">
    <location>
        <begin position="1045"/>
        <end position="1056"/>
    </location>
</feature>
<reference evidence="3" key="1">
    <citation type="submission" date="2022-07" db="EMBL/GenBank/DDBJ databases">
        <title>Fungi with potential for degradation of polypropylene.</title>
        <authorList>
            <person name="Gostincar C."/>
        </authorList>
    </citation>
    <scope>NUCLEOTIDE SEQUENCE</scope>
    <source>
        <strain evidence="3">EXF-13287</strain>
    </source>
</reference>
<name>A0AA38VD48_9PEZI</name>
<feature type="compositionally biased region" description="Low complexity" evidence="1">
    <location>
        <begin position="311"/>
        <end position="322"/>
    </location>
</feature>
<feature type="domain" description="DUF7892" evidence="2">
    <location>
        <begin position="749"/>
        <end position="906"/>
    </location>
</feature>
<proteinExistence type="predicted"/>